<dbReference type="Proteomes" id="UP001497392">
    <property type="component" value="Unassembled WGS sequence"/>
</dbReference>
<sequence length="206" mass="23388">MSVARLAELPEDILAHILSLVAEDCLRQDDGFKRWCKLATALPRLSSLLLPRAPLKQLTRRDLPWGGVKWALLRQPSASLLHLAFQRKGGRDGMGHRYGILRQKWRVHTWRGPTHEEEEEGDEEVEAVVEVSENKRGFRNLGLRFFPRYDDDAEDFSVPQASQCLRPWVSKLVQLGVADLRGLRLNADMIACPKADFVCHQAARSG</sequence>
<dbReference type="EMBL" id="CAXHTA020000015">
    <property type="protein sequence ID" value="CAL5225914.1"/>
    <property type="molecule type" value="Genomic_DNA"/>
</dbReference>
<name>A0ABP1G158_9CHLO</name>
<reference evidence="1 2" key="1">
    <citation type="submission" date="2024-06" db="EMBL/GenBank/DDBJ databases">
        <authorList>
            <person name="Kraege A."/>
            <person name="Thomma B."/>
        </authorList>
    </citation>
    <scope>NUCLEOTIDE SEQUENCE [LARGE SCALE GENOMIC DNA]</scope>
</reference>
<organism evidence="1 2">
    <name type="scientific">Coccomyxa viridis</name>
    <dbReference type="NCBI Taxonomy" id="1274662"/>
    <lineage>
        <taxon>Eukaryota</taxon>
        <taxon>Viridiplantae</taxon>
        <taxon>Chlorophyta</taxon>
        <taxon>core chlorophytes</taxon>
        <taxon>Trebouxiophyceae</taxon>
        <taxon>Trebouxiophyceae incertae sedis</taxon>
        <taxon>Coccomyxaceae</taxon>
        <taxon>Coccomyxa</taxon>
    </lineage>
</organism>
<keyword evidence="2" id="KW-1185">Reference proteome</keyword>
<gene>
    <name evidence="1" type="primary">g8705</name>
    <name evidence="1" type="ORF">VP750_LOCUS7820</name>
</gene>
<evidence type="ECO:0000313" key="1">
    <source>
        <dbReference type="EMBL" id="CAL5225914.1"/>
    </source>
</evidence>
<comment type="caution">
    <text evidence="1">The sequence shown here is derived from an EMBL/GenBank/DDBJ whole genome shotgun (WGS) entry which is preliminary data.</text>
</comment>
<accession>A0ABP1G158</accession>
<evidence type="ECO:0000313" key="2">
    <source>
        <dbReference type="Proteomes" id="UP001497392"/>
    </source>
</evidence>
<protein>
    <submittedName>
        <fullName evidence="1">G8705 protein</fullName>
    </submittedName>
</protein>
<proteinExistence type="predicted"/>